<accession>A0ABN8CEE9</accession>
<name>A0ABN8CEE9_9STRA</name>
<reference evidence="1 2" key="1">
    <citation type="submission" date="2021-11" db="EMBL/GenBank/DDBJ databases">
        <authorList>
            <person name="Islam A."/>
            <person name="Islam S."/>
            <person name="Flora M.S."/>
            <person name="Rahman M."/>
            <person name="Ziaur R.M."/>
            <person name="Epstein J.H."/>
            <person name="Hassan M."/>
            <person name="Klassen M."/>
            <person name="Woodard K."/>
            <person name="Webb A."/>
            <person name="Webby R.J."/>
            <person name="El Zowalaty M.E."/>
        </authorList>
    </citation>
    <scope>NUCLEOTIDE SEQUENCE [LARGE SCALE GENOMIC DNA]</scope>
    <source>
        <strain evidence="1">Pf1</strain>
    </source>
</reference>
<comment type="caution">
    <text evidence="1">The sequence shown here is derived from an EMBL/GenBank/DDBJ whole genome shotgun (WGS) entry which is preliminary data.</text>
</comment>
<evidence type="ECO:0000313" key="1">
    <source>
        <dbReference type="EMBL" id="CAH0492332.1"/>
    </source>
</evidence>
<keyword evidence="2" id="KW-1185">Reference proteome</keyword>
<dbReference type="Proteomes" id="UP001157938">
    <property type="component" value="Unassembled WGS sequence"/>
</dbReference>
<protein>
    <submittedName>
        <fullName evidence="1">Uncharacterized protein</fullName>
    </submittedName>
</protein>
<sequence>MKTNGKGPALLRLNNQKRVMTQLRKLRGLDRGAGGRSAWRRPDGLKLGITLRPEKLKSAGIMVERNVIHWRVCDYFTGAG</sequence>
<dbReference type="EMBL" id="CAKLBC010001479">
    <property type="protein sequence ID" value="CAH0492332.1"/>
    <property type="molecule type" value="Genomic_DNA"/>
</dbReference>
<proteinExistence type="predicted"/>
<evidence type="ECO:0000313" key="2">
    <source>
        <dbReference type="Proteomes" id="UP001157938"/>
    </source>
</evidence>
<gene>
    <name evidence="1" type="ORF">PFR001_LOCUS7541</name>
</gene>
<organism evidence="1 2">
    <name type="scientific">Peronospora farinosa</name>
    <dbReference type="NCBI Taxonomy" id="134698"/>
    <lineage>
        <taxon>Eukaryota</taxon>
        <taxon>Sar</taxon>
        <taxon>Stramenopiles</taxon>
        <taxon>Oomycota</taxon>
        <taxon>Peronosporomycetes</taxon>
        <taxon>Peronosporales</taxon>
        <taxon>Peronosporaceae</taxon>
        <taxon>Peronospora</taxon>
    </lineage>
</organism>